<feature type="region of interest" description="Disordered" evidence="1">
    <location>
        <begin position="1"/>
        <end position="92"/>
    </location>
</feature>
<sequence>MMKSSSSSKSASPADSNEDRSASIASNQSNSTSSSTSNTSNHSVANKSPSESARSSVESNPTVIADRWSTSASLSKPNQTAPASVSKDMTNVPLTRNVIIERVSAKVPLLSGGAQRLTSPVNERRSVEKAAATRLQDVGERRRLSPDLVAQSAQSLSSSSSSASPSPAPAKSPSPASKSPSPEDSTTTES</sequence>
<evidence type="ECO:0000313" key="3">
    <source>
        <dbReference type="Proteomes" id="UP000267096"/>
    </source>
</evidence>
<feature type="compositionally biased region" description="Low complexity" evidence="1">
    <location>
        <begin position="173"/>
        <end position="190"/>
    </location>
</feature>
<accession>A0A0M3JEJ1</accession>
<reference evidence="4" key="1">
    <citation type="submission" date="2017-02" db="UniProtKB">
        <authorList>
            <consortium name="WormBaseParasite"/>
        </authorList>
    </citation>
    <scope>IDENTIFICATION</scope>
</reference>
<protein>
    <submittedName>
        <fullName evidence="4">GPI-anchored protein pfl2</fullName>
    </submittedName>
</protein>
<feature type="compositionally biased region" description="Low complexity" evidence="1">
    <location>
        <begin position="22"/>
        <end position="59"/>
    </location>
</feature>
<dbReference type="AlphaFoldDB" id="A0A0M3JEJ1"/>
<organism evidence="4">
    <name type="scientific">Anisakis simplex</name>
    <name type="common">Herring worm</name>
    <dbReference type="NCBI Taxonomy" id="6269"/>
    <lineage>
        <taxon>Eukaryota</taxon>
        <taxon>Metazoa</taxon>
        <taxon>Ecdysozoa</taxon>
        <taxon>Nematoda</taxon>
        <taxon>Chromadorea</taxon>
        <taxon>Rhabditida</taxon>
        <taxon>Spirurina</taxon>
        <taxon>Ascaridomorpha</taxon>
        <taxon>Ascaridoidea</taxon>
        <taxon>Anisakidae</taxon>
        <taxon>Anisakis</taxon>
        <taxon>Anisakis simplex complex</taxon>
    </lineage>
</organism>
<reference evidence="2 3" key="2">
    <citation type="submission" date="2018-11" db="EMBL/GenBank/DDBJ databases">
        <authorList>
            <consortium name="Pathogen Informatics"/>
        </authorList>
    </citation>
    <scope>NUCLEOTIDE SEQUENCE [LARGE SCALE GENOMIC DNA]</scope>
</reference>
<dbReference type="EMBL" id="UYRR01011870">
    <property type="protein sequence ID" value="VDK26130.1"/>
    <property type="molecule type" value="Genomic_DNA"/>
</dbReference>
<feature type="compositionally biased region" description="Polar residues" evidence="1">
    <location>
        <begin position="68"/>
        <end position="92"/>
    </location>
</feature>
<proteinExistence type="predicted"/>
<dbReference type="WBParaSite" id="ASIM_0000603701-mRNA-1">
    <property type="protein sequence ID" value="ASIM_0000603701-mRNA-1"/>
    <property type="gene ID" value="ASIM_0000603701"/>
</dbReference>
<evidence type="ECO:0000313" key="2">
    <source>
        <dbReference type="EMBL" id="VDK26130.1"/>
    </source>
</evidence>
<dbReference type="Proteomes" id="UP000267096">
    <property type="component" value="Unassembled WGS sequence"/>
</dbReference>
<gene>
    <name evidence="2" type="ORF">ASIM_LOCUS5827</name>
</gene>
<evidence type="ECO:0000256" key="1">
    <source>
        <dbReference type="SAM" id="MobiDB-lite"/>
    </source>
</evidence>
<evidence type="ECO:0000313" key="4">
    <source>
        <dbReference type="WBParaSite" id="ASIM_0000603701-mRNA-1"/>
    </source>
</evidence>
<feature type="compositionally biased region" description="Low complexity" evidence="1">
    <location>
        <begin position="1"/>
        <end position="15"/>
    </location>
</feature>
<name>A0A0M3JEJ1_ANISI</name>
<feature type="compositionally biased region" description="Low complexity" evidence="1">
    <location>
        <begin position="150"/>
        <end position="165"/>
    </location>
</feature>
<feature type="region of interest" description="Disordered" evidence="1">
    <location>
        <begin position="116"/>
        <end position="190"/>
    </location>
</feature>
<keyword evidence="3" id="KW-1185">Reference proteome</keyword>